<dbReference type="PANTHER" id="PTHR36454:SF1">
    <property type="entry name" value="DUF1015 DOMAIN-CONTAINING PROTEIN"/>
    <property type="match status" value="1"/>
</dbReference>
<organism evidence="1 2">
    <name type="scientific">Saccharopolyspora phatthalungensis</name>
    <dbReference type="NCBI Taxonomy" id="664693"/>
    <lineage>
        <taxon>Bacteria</taxon>
        <taxon>Bacillati</taxon>
        <taxon>Actinomycetota</taxon>
        <taxon>Actinomycetes</taxon>
        <taxon>Pseudonocardiales</taxon>
        <taxon>Pseudonocardiaceae</taxon>
        <taxon>Saccharopolyspora</taxon>
    </lineage>
</organism>
<name>A0A840QGW8_9PSEU</name>
<dbReference type="RefSeq" id="WP_184727585.1">
    <property type="nucleotide sequence ID" value="NZ_JACHIW010000001.1"/>
</dbReference>
<dbReference type="InterPro" id="IPR008323">
    <property type="entry name" value="UCP033563"/>
</dbReference>
<dbReference type="AlphaFoldDB" id="A0A840QGW8"/>
<evidence type="ECO:0000313" key="2">
    <source>
        <dbReference type="Proteomes" id="UP000584374"/>
    </source>
</evidence>
<gene>
    <name evidence="1" type="ORF">BJ970_003977</name>
</gene>
<keyword evidence="2" id="KW-1185">Reference proteome</keyword>
<accession>A0A840QGW8</accession>
<evidence type="ECO:0000313" key="1">
    <source>
        <dbReference type="EMBL" id="MBB5156443.1"/>
    </source>
</evidence>
<dbReference type="Proteomes" id="UP000584374">
    <property type="component" value="Unassembled WGS sequence"/>
</dbReference>
<reference evidence="1 2" key="1">
    <citation type="submission" date="2020-08" db="EMBL/GenBank/DDBJ databases">
        <title>Sequencing the genomes of 1000 actinobacteria strains.</title>
        <authorList>
            <person name="Klenk H.-P."/>
        </authorList>
    </citation>
    <scope>NUCLEOTIDE SEQUENCE [LARGE SCALE GENOMIC DNA]</scope>
    <source>
        <strain evidence="1 2">DSM 45584</strain>
    </source>
</reference>
<protein>
    <submittedName>
        <fullName evidence="1">Uncharacterized protein (DUF1015 family)</fullName>
    </submittedName>
</protein>
<dbReference type="Pfam" id="PF06245">
    <property type="entry name" value="DUF1015"/>
    <property type="match status" value="1"/>
</dbReference>
<sequence>MPVPAVSAPTRNGVSVAPFRGWRIAAHQLAARYATPWDRTGAAPAAEAARTFRAWQRSGAIVYDRQPALYAYEQSGPRGALRGVLGAVHLDSGLLPHEDVIPERIDGIADLMDEGAMNLDPLLLGYSGDGRTSTCLAQATQTVPVVEVLADDGQLHRVWHLTDNAALEEITGELATRPAFIADGQHRHVAARQLRREYYASGHGPGPWDYIPGLLVDVKRNSLQLAPIHRVLPFTDPQPALQAASRGFRIRPLPGELRQWLPVLKEQARGGPAFVVVTPAGAFLLSTPNRAVLESALKNCLPPMRRLHLSILHHVLIDELWRIPALPEYVAYEASAVNAVRQVRHRGGLAVLVPPPGQQDLATAAAAGVRLPRKSTSFIPKPHPGLVFRTIGQP</sequence>
<dbReference type="EMBL" id="JACHIW010000001">
    <property type="protein sequence ID" value="MBB5156443.1"/>
    <property type="molecule type" value="Genomic_DNA"/>
</dbReference>
<proteinExistence type="predicted"/>
<dbReference type="PANTHER" id="PTHR36454">
    <property type="entry name" value="LMO2823 PROTEIN"/>
    <property type="match status" value="1"/>
</dbReference>
<comment type="caution">
    <text evidence="1">The sequence shown here is derived from an EMBL/GenBank/DDBJ whole genome shotgun (WGS) entry which is preliminary data.</text>
</comment>